<comment type="cofactor">
    <cofactor evidence="8">
        <name>AMP</name>
        <dbReference type="ChEBI" id="CHEBI:456215"/>
    </cofactor>
</comment>
<evidence type="ECO:0000256" key="1">
    <source>
        <dbReference type="ARBA" id="ARBA00007557"/>
    </source>
</evidence>
<evidence type="ECO:0000256" key="4">
    <source>
        <dbReference type="ARBA" id="ARBA00022448"/>
    </source>
</evidence>
<dbReference type="SMART" id="SM00893">
    <property type="entry name" value="ETF"/>
    <property type="match status" value="1"/>
</dbReference>
<comment type="similarity">
    <text evidence="1">Belongs to the ETF beta-subunit/FixA family.</text>
</comment>
<sequence length="249" mass="27694">MKVLVAVKSVVDYNIKVHVKSDNSAVQLDNLKMSINPFDEVALEEAIRLKEQGIVSEIIVVSCGDISSKNILQYSLAMGADRAIWCESTIDIQPLAIAKILKVIVESEEPQMVFLGKQSIDNDAAQTGQILSGILNYSQATFASKLEFVDEELFVTSEADSGNITISVKLPTVITVDLSLNSPRYISLQNIIKSKKKNIDHIKAEEICRDISPRFKVLRVEELKKNKKVVLLNDVDLLINKLRNEAKVI</sequence>
<reference evidence="10 11" key="1">
    <citation type="journal article" date="2013" name="Genome Biol. Evol.">
        <title>Genome evolution and phylogenomic analysis of candidatus kinetoplastibacterium, the betaproteobacterial endosymbionts of strigomonas and angomonas.</title>
        <authorList>
            <person name="Alves J.M."/>
            <person name="Serrano M.G."/>
            <person name="Maia da Silva F."/>
            <person name="Voegtly L.J."/>
            <person name="Matveyev A.V."/>
            <person name="Teixeira M.M."/>
            <person name="Camargo E.P."/>
            <person name="Buck G.A."/>
        </authorList>
    </citation>
    <scope>NUCLEOTIDE SEQUENCE [LARGE SCALE GENOMIC DNA]</scope>
    <source>
        <strain evidence="10 11">TCC079E</strain>
    </source>
</reference>
<dbReference type="CDD" id="cd01714">
    <property type="entry name" value="ETF_beta"/>
    <property type="match status" value="1"/>
</dbReference>
<evidence type="ECO:0000259" key="9">
    <source>
        <dbReference type="SMART" id="SM00893"/>
    </source>
</evidence>
<evidence type="ECO:0000313" key="11">
    <source>
        <dbReference type="Proteomes" id="UP000011547"/>
    </source>
</evidence>
<dbReference type="RefSeq" id="WP_015396383.1">
    <property type="nucleotide sequence ID" value="NC_020294.1"/>
</dbReference>
<dbReference type="AlphaFoldDB" id="M1LML7"/>
<keyword evidence="11" id="KW-1185">Reference proteome</keyword>
<dbReference type="HOGENOM" id="CLU_060196_0_0_4"/>
<dbReference type="KEGG" id="kde:CDSE_0691"/>
<gene>
    <name evidence="10" type="ORF">CDSE_0691</name>
</gene>
<dbReference type="InterPro" id="IPR014729">
    <property type="entry name" value="Rossmann-like_a/b/a_fold"/>
</dbReference>
<evidence type="ECO:0000256" key="3">
    <source>
        <dbReference type="ARBA" id="ARBA00016797"/>
    </source>
</evidence>
<keyword evidence="4" id="KW-0813">Transport</keyword>
<evidence type="ECO:0000256" key="6">
    <source>
        <dbReference type="ARBA" id="ARBA00025649"/>
    </source>
</evidence>
<keyword evidence="5" id="KW-0249">Electron transport</keyword>
<organism evidence="10 11">
    <name type="scientific">Candidatus Kinetoplastidibacterium desouzai TCC079E</name>
    <dbReference type="NCBI Taxonomy" id="1208919"/>
    <lineage>
        <taxon>Bacteria</taxon>
        <taxon>Pseudomonadati</taxon>
        <taxon>Pseudomonadota</taxon>
        <taxon>Betaproteobacteria</taxon>
        <taxon>Candidatus Kinetoplastidibacterium</taxon>
    </lineage>
</organism>
<accession>M1LML7</accession>
<dbReference type="Proteomes" id="UP000011547">
    <property type="component" value="Chromosome"/>
</dbReference>
<evidence type="ECO:0000256" key="5">
    <source>
        <dbReference type="ARBA" id="ARBA00022982"/>
    </source>
</evidence>
<dbReference type="InterPro" id="IPR014730">
    <property type="entry name" value="ETF_a/b_N"/>
</dbReference>
<dbReference type="EMBL" id="CP003803">
    <property type="protein sequence ID" value="AGF46972.1"/>
    <property type="molecule type" value="Genomic_DNA"/>
</dbReference>
<dbReference type="Gene3D" id="3.40.50.620">
    <property type="entry name" value="HUPs"/>
    <property type="match status" value="1"/>
</dbReference>
<name>M1LML7_9PROT</name>
<evidence type="ECO:0000256" key="2">
    <source>
        <dbReference type="ARBA" id="ARBA00011355"/>
    </source>
</evidence>
<dbReference type="Pfam" id="PF01012">
    <property type="entry name" value="ETF"/>
    <property type="match status" value="1"/>
</dbReference>
<dbReference type="SUPFAM" id="SSF52402">
    <property type="entry name" value="Adenine nucleotide alpha hydrolases-like"/>
    <property type="match status" value="1"/>
</dbReference>
<comment type="subunit">
    <text evidence="2">Heterodimer of an alpha and a beta subunit.</text>
</comment>
<dbReference type="InterPro" id="IPR012255">
    <property type="entry name" value="ETF_b"/>
</dbReference>
<proteinExistence type="inferred from homology"/>
<protein>
    <recommendedName>
        <fullName evidence="3">Electron transfer flavoprotein subunit beta</fullName>
    </recommendedName>
    <alternativeName>
        <fullName evidence="7">Electron transfer flavoprotein small subunit</fullName>
    </alternativeName>
</protein>
<evidence type="ECO:0000256" key="8">
    <source>
        <dbReference type="ARBA" id="ARBA00049933"/>
    </source>
</evidence>
<evidence type="ECO:0000256" key="7">
    <source>
        <dbReference type="ARBA" id="ARBA00042002"/>
    </source>
</evidence>
<dbReference type="FunFam" id="3.40.50.620:FF:000011">
    <property type="entry name" value="Electron transfer flavoprotein subunit beta"/>
    <property type="match status" value="1"/>
</dbReference>
<comment type="function">
    <text evidence="6">The electron transfer flavoprotein serves as a specific electron acceptor for other dehydrogenases. It transfers the electrons to the main respiratory chain via ETF-ubiquinone oxidoreductase (ETF dehydrogenase).</text>
</comment>
<dbReference type="PANTHER" id="PTHR21294:SF8">
    <property type="entry name" value="ELECTRON TRANSFER FLAVOPROTEIN SUBUNIT BETA"/>
    <property type="match status" value="1"/>
</dbReference>
<dbReference type="PATRIC" id="fig|1208919.3.peg.409"/>
<dbReference type="eggNOG" id="COG2086">
    <property type="taxonomic scope" value="Bacteria"/>
</dbReference>
<dbReference type="OrthoDB" id="9781325at2"/>
<dbReference type="InterPro" id="IPR033948">
    <property type="entry name" value="ETF_beta_N"/>
</dbReference>
<dbReference type="GO" id="GO:0009055">
    <property type="term" value="F:electron transfer activity"/>
    <property type="evidence" value="ECO:0007669"/>
    <property type="project" value="InterPro"/>
</dbReference>
<dbReference type="STRING" id="1208919.CDSE_0691"/>
<evidence type="ECO:0000313" key="10">
    <source>
        <dbReference type="EMBL" id="AGF46972.1"/>
    </source>
</evidence>
<dbReference type="GO" id="GO:0046395">
    <property type="term" value="P:carboxylic acid catabolic process"/>
    <property type="evidence" value="ECO:0007669"/>
    <property type="project" value="UniProtKB-ARBA"/>
</dbReference>
<feature type="domain" description="Electron transfer flavoprotein alpha/beta-subunit N-terminal" evidence="9">
    <location>
        <begin position="23"/>
        <end position="211"/>
    </location>
</feature>
<dbReference type="PANTHER" id="PTHR21294">
    <property type="entry name" value="ELECTRON TRANSFER FLAVOPROTEIN BETA-SUBUNIT"/>
    <property type="match status" value="1"/>
</dbReference>
<dbReference type="PIRSF" id="PIRSF000090">
    <property type="entry name" value="Beta-ETF"/>
    <property type="match status" value="1"/>
</dbReference>